<gene>
    <name evidence="1" type="ORF">METZ01_LOCUS420548</name>
</gene>
<proteinExistence type="predicted"/>
<sequence length="77" mass="8699">MPPDAKIIKFGSEEIKPLFVKATDIDRVIMGLSPKTLANWRSQGIGPKYFLVNGSVYYAFSEIETYFGKNPVRTINE</sequence>
<evidence type="ECO:0008006" key="2">
    <source>
        <dbReference type="Google" id="ProtNLM"/>
    </source>
</evidence>
<accession>A0A382X9Y8</accession>
<dbReference type="AlphaFoldDB" id="A0A382X9Y8"/>
<reference evidence="1" key="1">
    <citation type="submission" date="2018-05" db="EMBL/GenBank/DDBJ databases">
        <authorList>
            <person name="Lanie J.A."/>
            <person name="Ng W.-L."/>
            <person name="Kazmierczak K.M."/>
            <person name="Andrzejewski T.M."/>
            <person name="Davidsen T.M."/>
            <person name="Wayne K.J."/>
            <person name="Tettelin H."/>
            <person name="Glass J.I."/>
            <person name="Rusch D."/>
            <person name="Podicherti R."/>
            <person name="Tsui H.-C.T."/>
            <person name="Winkler M.E."/>
        </authorList>
    </citation>
    <scope>NUCLEOTIDE SEQUENCE</scope>
</reference>
<name>A0A382X9Y8_9ZZZZ</name>
<organism evidence="1">
    <name type="scientific">marine metagenome</name>
    <dbReference type="NCBI Taxonomy" id="408172"/>
    <lineage>
        <taxon>unclassified sequences</taxon>
        <taxon>metagenomes</taxon>
        <taxon>ecological metagenomes</taxon>
    </lineage>
</organism>
<evidence type="ECO:0000313" key="1">
    <source>
        <dbReference type="EMBL" id="SVD67694.1"/>
    </source>
</evidence>
<protein>
    <recommendedName>
        <fullName evidence="2">Helix-turn-helix domain-containing protein</fullName>
    </recommendedName>
</protein>
<dbReference type="EMBL" id="UINC01165988">
    <property type="protein sequence ID" value="SVD67694.1"/>
    <property type="molecule type" value="Genomic_DNA"/>
</dbReference>